<comment type="similarity">
    <text evidence="6">Belongs to the nlpA lipoprotein family.</text>
</comment>
<comment type="subcellular location">
    <subcellularLocation>
        <location evidence="1">Membrane</location>
        <topology evidence="1">Lipid-anchor</topology>
    </subcellularLocation>
</comment>
<sequence>MKKFIYGILSVAMASMLMLGCGGDGGKKAATDAPKDGGKKVVVKVGATPVPHAELLNFVKPQLAKEGVDLQVIEFTDYVKPNLSLSDKELDANFFQHVPFLEKTCQERNLKLTVLDKVHIEPMGCYSKKFKDIKSLPNGAKVAIPNDPTNGGRSLMLLEAAGLLKLKDGKGITATPNDLAANPKNLKIIEVESATLPRALDDTDLAVINSNFAMEAKLNPVKDSLFIEKDSPYANVIAVRTGDEKRPELVKLAKALKTPEVKKFIEDKYKGAVVPAF</sequence>
<dbReference type="GO" id="GO:0016020">
    <property type="term" value="C:membrane"/>
    <property type="evidence" value="ECO:0007669"/>
    <property type="project" value="UniProtKB-SubCell"/>
</dbReference>
<evidence type="ECO:0000256" key="4">
    <source>
        <dbReference type="ARBA" id="ARBA00023139"/>
    </source>
</evidence>
<evidence type="ECO:0000313" key="9">
    <source>
        <dbReference type="Proteomes" id="UP000198896"/>
    </source>
</evidence>
<dbReference type="AlphaFoldDB" id="A0A1I2BN56"/>
<keyword evidence="3" id="KW-0472">Membrane</keyword>
<gene>
    <name evidence="8" type="ORF">SAMN05216245_10943</name>
</gene>
<evidence type="ECO:0000256" key="7">
    <source>
        <dbReference type="PIRSR" id="PIRSR002854-1"/>
    </source>
</evidence>
<evidence type="ECO:0000256" key="2">
    <source>
        <dbReference type="ARBA" id="ARBA00022729"/>
    </source>
</evidence>
<protein>
    <recommendedName>
        <fullName evidence="6">Lipoprotein</fullName>
    </recommendedName>
</protein>
<evidence type="ECO:0000256" key="5">
    <source>
        <dbReference type="ARBA" id="ARBA00023288"/>
    </source>
</evidence>
<dbReference type="PANTHER" id="PTHR30429:SF0">
    <property type="entry name" value="METHIONINE-BINDING LIPOPROTEIN METQ"/>
    <property type="match status" value="1"/>
</dbReference>
<dbReference type="PIRSF" id="PIRSF002854">
    <property type="entry name" value="MetQ"/>
    <property type="match status" value="1"/>
</dbReference>
<dbReference type="InterPro" id="IPR004872">
    <property type="entry name" value="Lipoprotein_NlpA"/>
</dbReference>
<keyword evidence="2" id="KW-0732">Signal</keyword>
<dbReference type="SUPFAM" id="SSF53850">
    <property type="entry name" value="Periplasmic binding protein-like II"/>
    <property type="match status" value="1"/>
</dbReference>
<name>A0A1I2BN56_9FIRM</name>
<organism evidence="8 9">
    <name type="scientific">Succiniclasticum ruminis DSM 9236</name>
    <dbReference type="NCBI Taxonomy" id="1123323"/>
    <lineage>
        <taxon>Bacteria</taxon>
        <taxon>Bacillati</taxon>
        <taxon>Bacillota</taxon>
        <taxon>Negativicutes</taxon>
        <taxon>Acidaminococcales</taxon>
        <taxon>Acidaminococcaceae</taxon>
        <taxon>Succiniclasticum</taxon>
    </lineage>
</organism>
<dbReference type="Pfam" id="PF03180">
    <property type="entry name" value="Lipoprotein_9"/>
    <property type="match status" value="1"/>
</dbReference>
<dbReference type="STRING" id="1123323.SAMN05216245_10943"/>
<evidence type="ECO:0000256" key="1">
    <source>
        <dbReference type="ARBA" id="ARBA00004635"/>
    </source>
</evidence>
<dbReference type="PANTHER" id="PTHR30429">
    <property type="entry name" value="D-METHIONINE-BINDING LIPOPROTEIN METQ"/>
    <property type="match status" value="1"/>
</dbReference>
<dbReference type="CDD" id="cd13597">
    <property type="entry name" value="PBP2_lipoprotein_Tp32"/>
    <property type="match status" value="1"/>
</dbReference>
<dbReference type="OrthoDB" id="9812878at2"/>
<feature type="lipid moiety-binding region" description="S-diacylglycerol cysteine" evidence="7">
    <location>
        <position position="21"/>
    </location>
</feature>
<dbReference type="RefSeq" id="WP_093913617.1">
    <property type="nucleotide sequence ID" value="NZ_FONL01000009.1"/>
</dbReference>
<keyword evidence="4" id="KW-0564">Palmitate</keyword>
<dbReference type="Gene3D" id="3.40.190.10">
    <property type="entry name" value="Periplasmic binding protein-like II"/>
    <property type="match status" value="2"/>
</dbReference>
<reference evidence="8 9" key="1">
    <citation type="submission" date="2016-10" db="EMBL/GenBank/DDBJ databases">
        <authorList>
            <person name="de Groot N.N."/>
        </authorList>
    </citation>
    <scope>NUCLEOTIDE SEQUENCE [LARGE SCALE GENOMIC DNA]</scope>
    <source>
        <strain evidence="8 9">DSM 9236</strain>
    </source>
</reference>
<dbReference type="PROSITE" id="PS51257">
    <property type="entry name" value="PROKAR_LIPOPROTEIN"/>
    <property type="match status" value="1"/>
</dbReference>
<evidence type="ECO:0000256" key="6">
    <source>
        <dbReference type="PIRNR" id="PIRNR002854"/>
    </source>
</evidence>
<dbReference type="Proteomes" id="UP000198896">
    <property type="component" value="Unassembled WGS sequence"/>
</dbReference>
<proteinExistence type="inferred from homology"/>
<evidence type="ECO:0000313" key="8">
    <source>
        <dbReference type="EMBL" id="SFE56670.1"/>
    </source>
</evidence>
<dbReference type="EMBL" id="FONL01000009">
    <property type="protein sequence ID" value="SFE56670.1"/>
    <property type="molecule type" value="Genomic_DNA"/>
</dbReference>
<accession>A0A1I2BN56</accession>
<evidence type="ECO:0000256" key="3">
    <source>
        <dbReference type="ARBA" id="ARBA00023136"/>
    </source>
</evidence>
<keyword evidence="5 6" id="KW-0449">Lipoprotein</keyword>
<keyword evidence="9" id="KW-1185">Reference proteome</keyword>